<sequence length="86" mass="10252">MPGRILKVTLLIGCLISAGEAAAFERERIYGPPPHHENYKAPITYRQLQRLHYHRLHARHYYAPPPRHRAHYHKPAPTYYRPAFQW</sequence>
<proteinExistence type="predicted"/>
<dbReference type="EMBL" id="UAUF01000009">
    <property type="protein sequence ID" value="SPZ03819.1"/>
    <property type="molecule type" value="Genomic_DNA"/>
</dbReference>
<feature type="signal peptide" evidence="1">
    <location>
        <begin position="1"/>
        <end position="23"/>
    </location>
</feature>
<dbReference type="AlphaFoldDB" id="A0A2X2E6T9"/>
<feature type="chain" id="PRO_5015980026" description="Secreted protein" evidence="1">
    <location>
        <begin position="24"/>
        <end position="86"/>
    </location>
</feature>
<name>A0A2X2E6T9_PSELU</name>
<evidence type="ECO:0000313" key="3">
    <source>
        <dbReference type="Proteomes" id="UP000250443"/>
    </source>
</evidence>
<accession>A0A2X2E6T9</accession>
<reference evidence="2 3" key="1">
    <citation type="submission" date="2018-06" db="EMBL/GenBank/DDBJ databases">
        <authorList>
            <consortium name="Pathogen Informatics"/>
            <person name="Doyle S."/>
        </authorList>
    </citation>
    <scope>NUCLEOTIDE SEQUENCE [LARGE SCALE GENOMIC DNA]</scope>
    <source>
        <strain evidence="2 3">NCTC11842</strain>
    </source>
</reference>
<gene>
    <name evidence="2" type="ORF">NCTC11842_01155</name>
</gene>
<organism evidence="2 3">
    <name type="scientific">Pseudomonas luteola</name>
    <dbReference type="NCBI Taxonomy" id="47886"/>
    <lineage>
        <taxon>Bacteria</taxon>
        <taxon>Pseudomonadati</taxon>
        <taxon>Pseudomonadota</taxon>
        <taxon>Gammaproteobacteria</taxon>
        <taxon>Pseudomonadales</taxon>
        <taxon>Pseudomonadaceae</taxon>
        <taxon>Pseudomonas</taxon>
    </lineage>
</organism>
<evidence type="ECO:0000313" key="2">
    <source>
        <dbReference type="EMBL" id="SPZ03819.1"/>
    </source>
</evidence>
<dbReference type="Proteomes" id="UP000250443">
    <property type="component" value="Unassembled WGS sequence"/>
</dbReference>
<evidence type="ECO:0000256" key="1">
    <source>
        <dbReference type="SAM" id="SignalP"/>
    </source>
</evidence>
<keyword evidence="1" id="KW-0732">Signal</keyword>
<evidence type="ECO:0008006" key="4">
    <source>
        <dbReference type="Google" id="ProtNLM"/>
    </source>
</evidence>
<protein>
    <recommendedName>
        <fullName evidence="4">Secreted protein</fullName>
    </recommendedName>
</protein>